<keyword evidence="2" id="KW-1185">Reference proteome</keyword>
<accession>A0ABS3CHR5</accession>
<protein>
    <submittedName>
        <fullName evidence="1">Uncharacterized protein</fullName>
    </submittedName>
</protein>
<sequence length="258" mass="29741">MRQNLYYLILLCLFQFACKEPIAKEDFDLYSQPKTILATDGAAEFFYWEFEDSESIWEANTKELGGIVSFQDTLKLLLGPDRYAQVVQKEATQSYHPDSLLNISNGDKKNAMLTHTGTVGEIRPINALEAQILNYQLLKYNYIGHPTEFHGFIAFHAEQKKYRVYFAASDQPWPPKPNPLIKQLEEDIKNGWKLRYHLHNHYEPPSNDYLGILAPSMSDAQYFKMLAENYQVEQAKITNGIHTVVIDAADFPAFEAYE</sequence>
<gene>
    <name evidence="1" type="ORF">J0A69_14410</name>
</gene>
<comment type="caution">
    <text evidence="1">The sequence shown here is derived from an EMBL/GenBank/DDBJ whole genome shotgun (WGS) entry which is preliminary data.</text>
</comment>
<evidence type="ECO:0000313" key="1">
    <source>
        <dbReference type="EMBL" id="MBN7816638.1"/>
    </source>
</evidence>
<evidence type="ECO:0000313" key="2">
    <source>
        <dbReference type="Proteomes" id="UP000664480"/>
    </source>
</evidence>
<proteinExistence type="predicted"/>
<name>A0ABS3CHR5_9BACT</name>
<organism evidence="1 2">
    <name type="scientific">Algoriphagus pacificus</name>
    <dbReference type="NCBI Taxonomy" id="2811234"/>
    <lineage>
        <taxon>Bacteria</taxon>
        <taxon>Pseudomonadati</taxon>
        <taxon>Bacteroidota</taxon>
        <taxon>Cytophagia</taxon>
        <taxon>Cytophagales</taxon>
        <taxon>Cyclobacteriaceae</taxon>
        <taxon>Algoriphagus</taxon>
    </lineage>
</organism>
<dbReference type="Proteomes" id="UP000664480">
    <property type="component" value="Unassembled WGS sequence"/>
</dbReference>
<dbReference type="RefSeq" id="WP_206587310.1">
    <property type="nucleotide sequence ID" value="NZ_JAFKCU010000003.1"/>
</dbReference>
<dbReference type="EMBL" id="JAFKCU010000003">
    <property type="protein sequence ID" value="MBN7816638.1"/>
    <property type="molecule type" value="Genomic_DNA"/>
</dbReference>
<reference evidence="1 2" key="1">
    <citation type="submission" date="2021-03" db="EMBL/GenBank/DDBJ databases">
        <title>novel species isolated from a fishpond in China.</title>
        <authorList>
            <person name="Lu H."/>
            <person name="Cai Z."/>
        </authorList>
    </citation>
    <scope>NUCLEOTIDE SEQUENCE [LARGE SCALE GENOMIC DNA]</scope>
    <source>
        <strain evidence="1 2">YJ13C</strain>
    </source>
</reference>